<dbReference type="InterPro" id="IPR016160">
    <property type="entry name" value="Ald_DH_CS_CYS"/>
</dbReference>
<dbReference type="InterPro" id="IPR016161">
    <property type="entry name" value="Ald_DH/histidinol_DH"/>
</dbReference>
<dbReference type="Gene3D" id="3.40.309.10">
    <property type="entry name" value="Aldehyde Dehydrogenase, Chain A, domain 2"/>
    <property type="match status" value="1"/>
</dbReference>
<dbReference type="EMBL" id="JBHSXS010000055">
    <property type="protein sequence ID" value="MFC6886542.1"/>
    <property type="molecule type" value="Genomic_DNA"/>
</dbReference>
<keyword evidence="6" id="KW-1185">Reference proteome</keyword>
<evidence type="ECO:0000256" key="2">
    <source>
        <dbReference type="PROSITE-ProRule" id="PRU10007"/>
    </source>
</evidence>
<dbReference type="InterPro" id="IPR016163">
    <property type="entry name" value="Ald_DH_C"/>
</dbReference>
<proteinExistence type="inferred from homology"/>
<dbReference type="Pfam" id="PF00171">
    <property type="entry name" value="Aldedh"/>
    <property type="match status" value="1"/>
</dbReference>
<dbReference type="InterPro" id="IPR016162">
    <property type="entry name" value="Ald_DH_N"/>
</dbReference>
<reference evidence="6" key="1">
    <citation type="journal article" date="2019" name="Int. J. Syst. Evol. Microbiol.">
        <title>The Global Catalogue of Microorganisms (GCM) 10K type strain sequencing project: providing services to taxonomists for standard genome sequencing and annotation.</title>
        <authorList>
            <consortium name="The Broad Institute Genomics Platform"/>
            <consortium name="The Broad Institute Genome Sequencing Center for Infectious Disease"/>
            <person name="Wu L."/>
            <person name="Ma J."/>
        </authorList>
    </citation>
    <scope>NUCLEOTIDE SEQUENCE [LARGE SCALE GENOMIC DNA]</scope>
    <source>
        <strain evidence="6">JCM 3369</strain>
    </source>
</reference>
<name>A0ABW2CYL3_9ACTN</name>
<dbReference type="PROSITE" id="PS00070">
    <property type="entry name" value="ALDEHYDE_DEHYDR_CYS"/>
    <property type="match status" value="1"/>
</dbReference>
<dbReference type="InterPro" id="IPR029510">
    <property type="entry name" value="Ald_DH_CS_GLU"/>
</dbReference>
<comment type="caution">
    <text evidence="5">The sequence shown here is derived from an EMBL/GenBank/DDBJ whole genome shotgun (WGS) entry which is preliminary data.</text>
</comment>
<evidence type="ECO:0000313" key="6">
    <source>
        <dbReference type="Proteomes" id="UP001596380"/>
    </source>
</evidence>
<feature type="domain" description="Aldehyde dehydrogenase" evidence="4">
    <location>
        <begin position="30"/>
        <end position="484"/>
    </location>
</feature>
<evidence type="ECO:0000256" key="3">
    <source>
        <dbReference type="RuleBase" id="RU003345"/>
    </source>
</evidence>
<dbReference type="RefSeq" id="WP_160820301.1">
    <property type="nucleotide sequence ID" value="NZ_JBHSXS010000055.1"/>
</dbReference>
<dbReference type="PROSITE" id="PS00687">
    <property type="entry name" value="ALDEHYDE_DEHYDR_GLU"/>
    <property type="match status" value="1"/>
</dbReference>
<gene>
    <name evidence="5" type="ORF">ACFQKB_42750</name>
</gene>
<protein>
    <submittedName>
        <fullName evidence="5">Aldehyde dehydrogenase family protein</fullName>
    </submittedName>
</protein>
<comment type="similarity">
    <text evidence="3">Belongs to the aldehyde dehydrogenase family.</text>
</comment>
<dbReference type="SUPFAM" id="SSF53720">
    <property type="entry name" value="ALDH-like"/>
    <property type="match status" value="1"/>
</dbReference>
<accession>A0ABW2CYL3</accession>
<evidence type="ECO:0000256" key="1">
    <source>
        <dbReference type="ARBA" id="ARBA00023002"/>
    </source>
</evidence>
<organism evidence="5 6">
    <name type="scientific">Actinomadura yumaensis</name>
    <dbReference type="NCBI Taxonomy" id="111807"/>
    <lineage>
        <taxon>Bacteria</taxon>
        <taxon>Bacillati</taxon>
        <taxon>Actinomycetota</taxon>
        <taxon>Actinomycetes</taxon>
        <taxon>Streptosporangiales</taxon>
        <taxon>Thermomonosporaceae</taxon>
        <taxon>Actinomadura</taxon>
    </lineage>
</organism>
<dbReference type="InterPro" id="IPR015590">
    <property type="entry name" value="Aldehyde_DH_dom"/>
</dbReference>
<dbReference type="Gene3D" id="3.40.605.10">
    <property type="entry name" value="Aldehyde Dehydrogenase, Chain A, domain 1"/>
    <property type="match status" value="1"/>
</dbReference>
<dbReference type="Proteomes" id="UP001596380">
    <property type="component" value="Unassembled WGS sequence"/>
</dbReference>
<evidence type="ECO:0000259" key="4">
    <source>
        <dbReference type="Pfam" id="PF00171"/>
    </source>
</evidence>
<feature type="active site" evidence="2">
    <location>
        <position position="260"/>
    </location>
</feature>
<dbReference type="PANTHER" id="PTHR11699">
    <property type="entry name" value="ALDEHYDE DEHYDROGENASE-RELATED"/>
    <property type="match status" value="1"/>
</dbReference>
<evidence type="ECO:0000313" key="5">
    <source>
        <dbReference type="EMBL" id="MFC6886542.1"/>
    </source>
</evidence>
<keyword evidence="1 3" id="KW-0560">Oxidoreductase</keyword>
<sequence length="495" mass="52258">MSEPFEGHRPPWTALRLPSAGQAFYVASGDEVTSSDPTTGAAVATLTSSTRADVDEAVDRAHRAFRTARWRNDGAVRARVLFRYAEALRANADRLGELLTREQGKTIGEARGEVLGAAEMVEFYAGMARTLYGRSIALGDNAHGVVLREPIGVVGIITPWNWPLVLLARALAPALAAGNACVVKPASLTAAITVEALAPLAADPDLPDGVLGCVVGSGGVTGDALVGHPGVEMIAFTGATGTGIGVMKRAADDLRKVSLELGGKSPNIVFADARMDKALEGALNAVFTTTGQICTAGSRLLVEESVRDEFVSRLAERTRALRLGDPLDPSTGIGPVVSHGQQREINEYIELGRKEGEIIAAAELPGGDLASGAFVAPTLVGGLARDSRVVQEEIFGPVLTIQSFSSEEEAVELAEDTEFGLAAGIWTTDLDRAWRVGRAVSAGSVWINTYHHFYGEAEVGGFKKSGLGRQQGVEGILEFTETKHLNFDHAPKLWG</sequence>